<evidence type="ECO:0000256" key="2">
    <source>
        <dbReference type="SAM" id="Phobius"/>
    </source>
</evidence>
<keyword evidence="2" id="KW-0472">Membrane</keyword>
<organism evidence="5 6">
    <name type="scientific">Phytohabitans maris</name>
    <dbReference type="NCBI Taxonomy" id="3071409"/>
    <lineage>
        <taxon>Bacteria</taxon>
        <taxon>Bacillati</taxon>
        <taxon>Actinomycetota</taxon>
        <taxon>Actinomycetes</taxon>
        <taxon>Micromonosporales</taxon>
        <taxon>Micromonosporaceae</taxon>
    </lineage>
</organism>
<evidence type="ECO:0000313" key="6">
    <source>
        <dbReference type="Proteomes" id="UP001230908"/>
    </source>
</evidence>
<accession>A0ABU0ZGM5</accession>
<feature type="compositionally biased region" description="Low complexity" evidence="1">
    <location>
        <begin position="550"/>
        <end position="565"/>
    </location>
</feature>
<dbReference type="Proteomes" id="UP001230908">
    <property type="component" value="Unassembled WGS sequence"/>
</dbReference>
<feature type="region of interest" description="Disordered" evidence="1">
    <location>
        <begin position="216"/>
        <end position="235"/>
    </location>
</feature>
<dbReference type="InterPro" id="IPR048389">
    <property type="entry name" value="YciQ-like_C"/>
</dbReference>
<feature type="transmembrane region" description="Helical" evidence="2">
    <location>
        <begin position="409"/>
        <end position="429"/>
    </location>
</feature>
<name>A0ABU0ZGM5_9ACTN</name>
<dbReference type="Pfam" id="PF20990">
    <property type="entry name" value="DUF2207_C"/>
    <property type="match status" value="1"/>
</dbReference>
<proteinExistence type="predicted"/>
<feature type="compositionally biased region" description="Pro residues" evidence="1">
    <location>
        <begin position="222"/>
        <end position="233"/>
    </location>
</feature>
<keyword evidence="2" id="KW-1133">Transmembrane helix</keyword>
<dbReference type="EMBL" id="JAVHUY010000014">
    <property type="protein sequence ID" value="MDQ7906175.1"/>
    <property type="molecule type" value="Genomic_DNA"/>
</dbReference>
<feature type="transmembrane region" description="Helical" evidence="2">
    <location>
        <begin position="242"/>
        <end position="261"/>
    </location>
</feature>
<feature type="region of interest" description="Disordered" evidence="1">
    <location>
        <begin position="550"/>
        <end position="588"/>
    </location>
</feature>
<dbReference type="Pfam" id="PF09972">
    <property type="entry name" value="DUF2207"/>
    <property type="match status" value="1"/>
</dbReference>
<evidence type="ECO:0000256" key="1">
    <source>
        <dbReference type="SAM" id="MobiDB-lite"/>
    </source>
</evidence>
<dbReference type="RefSeq" id="WP_308713446.1">
    <property type="nucleotide sequence ID" value="NZ_JAVHUY010000014.1"/>
</dbReference>
<feature type="domain" description="DUF2207" evidence="3">
    <location>
        <begin position="40"/>
        <end position="164"/>
    </location>
</feature>
<keyword evidence="6" id="KW-1185">Reference proteome</keyword>
<feature type="domain" description="Predicted membrane protein YciQ-like C-terminal" evidence="4">
    <location>
        <begin position="294"/>
        <end position="512"/>
    </location>
</feature>
<evidence type="ECO:0000259" key="3">
    <source>
        <dbReference type="Pfam" id="PF09972"/>
    </source>
</evidence>
<feature type="transmembrane region" description="Helical" evidence="2">
    <location>
        <begin position="441"/>
        <end position="461"/>
    </location>
</feature>
<comment type="caution">
    <text evidence="5">The sequence shown here is derived from an EMBL/GenBank/DDBJ whole genome shotgun (WGS) entry which is preliminary data.</text>
</comment>
<evidence type="ECO:0000259" key="4">
    <source>
        <dbReference type="Pfam" id="PF20990"/>
    </source>
</evidence>
<gene>
    <name evidence="5" type="ORF">RB614_16815</name>
</gene>
<reference evidence="5 6" key="1">
    <citation type="submission" date="2023-08" db="EMBL/GenBank/DDBJ databases">
        <title>Phytohabitans sansha sp. nov., isolated from marine sediment.</title>
        <authorList>
            <person name="Zhao Y."/>
            <person name="Yi K."/>
        </authorList>
    </citation>
    <scope>NUCLEOTIDE SEQUENCE [LARGE SCALE GENOMIC DNA]</scope>
    <source>
        <strain evidence="5 6">ZYX-F-186</strain>
    </source>
</reference>
<protein>
    <submittedName>
        <fullName evidence="5">DUF2207 domain-containing protein</fullName>
    </submittedName>
</protein>
<evidence type="ECO:0000313" key="5">
    <source>
        <dbReference type="EMBL" id="MDQ7906175.1"/>
    </source>
</evidence>
<dbReference type="InterPro" id="IPR018702">
    <property type="entry name" value="DUF2207"/>
</dbReference>
<keyword evidence="2" id="KW-0812">Transmembrane</keyword>
<feature type="compositionally biased region" description="Gly residues" evidence="1">
    <location>
        <begin position="566"/>
        <end position="588"/>
    </location>
</feature>
<sequence>MAAGPVARRRRRDAAALLVGVLLVGLAGLLAAGLGGSGERIPRMWVAARLLDDGSAQVTEVIDYDFAGARRHGIYRTVPQDAPGDVTGVAVTMDGAPVPFDVRAGRFARIVIGDPAATVTGVHRYRIDYGLPRLGDDRWLAWDAVGTDWEVPVDRVEVHVAGPHGIGSPTCVAGWSRAGDPCAALAQPVPGQLDAVHDGLDAGQGLTLYGQIARPGGGGAALPPPPGGPPPPAARGDGIVTGWLWATGAALAAALVVAALLRLAGRERVRTEDGRIRRMDIGRLARTVRPSPLPPAGLGPAQGGILLTDQVRKRHLVAWLLGAGLDRHLRVTGISQPVLRLPKERPDGADELTTEVLATLFAQNPNVALRKYNRNFAAAWTKLRRGLRGWRRSGGDGLWERRGEPLRRAALVCGALATAAGLAVLLLAAGDVTAPGAGWRTPVTVGAALAGAGLAALLLAWELRTLTVRGSDLWCRTEAYRRHLAGLDAWDGRDEDVHTAWAVALGEARSWLAAAQRAVKPPSGRPATTPAYDHVRWQLALYLPTATASATSSPAVGSGSSTSSGGYSGGGSSGGVGGGDGGGGGGSW</sequence>